<feature type="transmembrane region" description="Helical" evidence="5">
    <location>
        <begin position="122"/>
        <end position="149"/>
    </location>
</feature>
<name>A0A6D2IE48_9BRAS</name>
<dbReference type="SUPFAM" id="SSF103473">
    <property type="entry name" value="MFS general substrate transporter"/>
    <property type="match status" value="1"/>
</dbReference>
<dbReference type="Proteomes" id="UP000467841">
    <property type="component" value="Unassembled WGS sequence"/>
</dbReference>
<dbReference type="GO" id="GO:0022857">
    <property type="term" value="F:transmembrane transporter activity"/>
    <property type="evidence" value="ECO:0007669"/>
    <property type="project" value="InterPro"/>
</dbReference>
<organism evidence="7 8">
    <name type="scientific">Microthlaspi erraticum</name>
    <dbReference type="NCBI Taxonomy" id="1685480"/>
    <lineage>
        <taxon>Eukaryota</taxon>
        <taxon>Viridiplantae</taxon>
        <taxon>Streptophyta</taxon>
        <taxon>Embryophyta</taxon>
        <taxon>Tracheophyta</taxon>
        <taxon>Spermatophyta</taxon>
        <taxon>Magnoliopsida</taxon>
        <taxon>eudicotyledons</taxon>
        <taxon>Gunneridae</taxon>
        <taxon>Pentapetalae</taxon>
        <taxon>rosids</taxon>
        <taxon>malvids</taxon>
        <taxon>Brassicales</taxon>
        <taxon>Brassicaceae</taxon>
        <taxon>Coluteocarpeae</taxon>
        <taxon>Microthlaspi</taxon>
    </lineage>
</organism>
<dbReference type="Pfam" id="PF07690">
    <property type="entry name" value="MFS_1"/>
    <property type="match status" value="1"/>
</dbReference>
<dbReference type="Gene3D" id="1.20.1250.20">
    <property type="entry name" value="MFS general substrate transporter like domains"/>
    <property type="match status" value="1"/>
</dbReference>
<feature type="transmembrane region" description="Helical" evidence="5">
    <location>
        <begin position="179"/>
        <end position="202"/>
    </location>
</feature>
<feature type="domain" description="Reverse transcriptase zinc-binding" evidence="6">
    <location>
        <begin position="472"/>
        <end position="556"/>
    </location>
</feature>
<dbReference type="InterPro" id="IPR011701">
    <property type="entry name" value="MFS"/>
</dbReference>
<dbReference type="GO" id="GO:0005789">
    <property type="term" value="C:endoplasmic reticulum membrane"/>
    <property type="evidence" value="ECO:0007669"/>
    <property type="project" value="TreeGrafter"/>
</dbReference>
<evidence type="ECO:0000256" key="3">
    <source>
        <dbReference type="ARBA" id="ARBA00022989"/>
    </source>
</evidence>
<comment type="subcellular location">
    <subcellularLocation>
        <location evidence="1">Membrane</location>
        <topology evidence="1">Multi-pass membrane protein</topology>
    </subcellularLocation>
</comment>
<keyword evidence="8" id="KW-1185">Reference proteome</keyword>
<evidence type="ECO:0000256" key="4">
    <source>
        <dbReference type="ARBA" id="ARBA00023136"/>
    </source>
</evidence>
<comment type="caution">
    <text evidence="7">The sequence shown here is derived from an EMBL/GenBank/DDBJ whole genome shotgun (WGS) entry which is preliminary data.</text>
</comment>
<feature type="transmembrane region" description="Helical" evidence="5">
    <location>
        <begin position="318"/>
        <end position="337"/>
    </location>
</feature>
<keyword evidence="2 5" id="KW-0812">Transmembrane</keyword>
<evidence type="ECO:0000256" key="1">
    <source>
        <dbReference type="ARBA" id="ARBA00004141"/>
    </source>
</evidence>
<dbReference type="Pfam" id="PF13966">
    <property type="entry name" value="zf-RVT"/>
    <property type="match status" value="1"/>
</dbReference>
<feature type="transmembrane region" description="Helical" evidence="5">
    <location>
        <begin position="80"/>
        <end position="101"/>
    </location>
</feature>
<dbReference type="PANTHER" id="PTHR43184:SF12">
    <property type="entry name" value="SUGAR PHOSPHATE EXCHANGER 3"/>
    <property type="match status" value="1"/>
</dbReference>
<accession>A0A6D2IE48</accession>
<evidence type="ECO:0000256" key="2">
    <source>
        <dbReference type="ARBA" id="ARBA00022692"/>
    </source>
</evidence>
<proteinExistence type="predicted"/>
<evidence type="ECO:0000313" key="7">
    <source>
        <dbReference type="EMBL" id="CAA7026437.1"/>
    </source>
</evidence>
<sequence length="590" mass="66395">MTLQRPQRVPPYASFHAFRKPPSIVESVLGPSATSVDDGWAPFNGDKGTQRLCELDLAFLSSYAIGMYFVGHLGDRIDLRYFLVFVYLMALCCLCCWECVWNSHTSVGNIVGSVIASSVLDFGWGLSFALPGVVVIVSGLLVFCCLVVTPNDLGFEEPGKEIEMAIGFLEAWRLPGVTPFAFCLFFSKLVVYTFLYWLPYYLRHQVSLGKRGEYLQDYQPLIDRVIARISSWPVKRLSFAGRLQLIQSVLSSIINFWAAVFPLPARCIERLEQICNAFLWSGAPNSARGAKISWDSVCSSKASGGLGLRRLSGLSQLFGLKLIWLIFAGNGSLWVAWVKRHLIGERLFWTADFSQSGSWLWKKLMKFRNLARPFLSSQVRSGSSTLFWHDDWTGLGPLIDISGANGPRVCGIRSMAVVAQAVSNGNWKIPNGRHPILVLMRSCLPASVPDVSSLLSDIYLWRNTADSPPEIFSSSKMWNTLHPSPPPLGWTKTVWFKRRIPKHAFILWIALRNRLTTRDKLISWGMVVPSHCLLCGIGQETRDHIFFQCPYSSQVWNRFFQHRSLSPPISFEDIALWIQSASPNKKVKVI</sequence>
<evidence type="ECO:0000256" key="5">
    <source>
        <dbReference type="SAM" id="Phobius"/>
    </source>
</evidence>
<dbReference type="AlphaFoldDB" id="A0A6D2IE48"/>
<dbReference type="EMBL" id="CACVBM020001051">
    <property type="protein sequence ID" value="CAA7026437.1"/>
    <property type="molecule type" value="Genomic_DNA"/>
</dbReference>
<gene>
    <name evidence="7" type="ORF">MERR_LOCUS13672</name>
</gene>
<dbReference type="OrthoDB" id="3639251at2759"/>
<evidence type="ECO:0000313" key="8">
    <source>
        <dbReference type="Proteomes" id="UP000467841"/>
    </source>
</evidence>
<dbReference type="PANTHER" id="PTHR43184">
    <property type="entry name" value="MAJOR FACILITATOR SUPERFAMILY TRANSPORTER 16, ISOFORM B"/>
    <property type="match status" value="1"/>
</dbReference>
<dbReference type="InterPro" id="IPR026960">
    <property type="entry name" value="RVT-Znf"/>
</dbReference>
<reference evidence="7" key="1">
    <citation type="submission" date="2020-01" db="EMBL/GenBank/DDBJ databases">
        <authorList>
            <person name="Mishra B."/>
        </authorList>
    </citation>
    <scope>NUCLEOTIDE SEQUENCE [LARGE SCALE GENOMIC DNA]</scope>
</reference>
<evidence type="ECO:0000259" key="6">
    <source>
        <dbReference type="Pfam" id="PF13966"/>
    </source>
</evidence>
<feature type="transmembrane region" description="Helical" evidence="5">
    <location>
        <begin position="57"/>
        <end position="74"/>
    </location>
</feature>
<protein>
    <recommendedName>
        <fullName evidence="6">Reverse transcriptase zinc-binding domain-containing protein</fullName>
    </recommendedName>
</protein>
<keyword evidence="4 5" id="KW-0472">Membrane</keyword>
<keyword evidence="3 5" id="KW-1133">Transmembrane helix</keyword>
<dbReference type="InterPro" id="IPR036259">
    <property type="entry name" value="MFS_trans_sf"/>
</dbReference>